<dbReference type="InterPro" id="IPR032465">
    <property type="entry name" value="ACMSD"/>
</dbReference>
<evidence type="ECO:0000313" key="3">
    <source>
        <dbReference type="EMBL" id="CUH54059.1"/>
    </source>
</evidence>
<name>A0A0P1EUK5_9RHOB</name>
<dbReference type="RefSeq" id="WP_083499102.1">
    <property type="nucleotide sequence ID" value="NZ_CYPW01000035.1"/>
</dbReference>
<dbReference type="EMBL" id="CYPW01000035">
    <property type="protein sequence ID" value="CUH54059.1"/>
    <property type="molecule type" value="Genomic_DNA"/>
</dbReference>
<dbReference type="InterPro" id="IPR032466">
    <property type="entry name" value="Metal_Hydrolase"/>
</dbReference>
<feature type="domain" description="Amidohydrolase-related" evidence="2">
    <location>
        <begin position="133"/>
        <end position="349"/>
    </location>
</feature>
<protein>
    <submittedName>
        <fullName evidence="3">Putative metal-dependent hydrolase of the TIM-barrel fold protein</fullName>
    </submittedName>
</protein>
<dbReference type="GO" id="GO:0019748">
    <property type="term" value="P:secondary metabolic process"/>
    <property type="evidence" value="ECO:0007669"/>
    <property type="project" value="TreeGrafter"/>
</dbReference>
<dbReference type="InterPro" id="IPR006680">
    <property type="entry name" value="Amidohydro-rel"/>
</dbReference>
<reference evidence="3 4" key="1">
    <citation type="submission" date="2015-09" db="EMBL/GenBank/DDBJ databases">
        <authorList>
            <consortium name="Swine Surveillance"/>
        </authorList>
    </citation>
    <scope>NUCLEOTIDE SEQUENCE [LARGE SCALE GENOMIC DNA]</scope>
    <source>
        <strain evidence="3 4">CECT 7688</strain>
    </source>
</reference>
<accession>A0A0P1EUK5</accession>
<dbReference type="PANTHER" id="PTHR21240">
    <property type="entry name" value="2-AMINO-3-CARBOXYLMUCONATE-6-SEMIALDEHYDE DECARBOXYLASE"/>
    <property type="match status" value="1"/>
</dbReference>
<dbReference type="Gene3D" id="3.20.20.140">
    <property type="entry name" value="Metal-dependent hydrolases"/>
    <property type="match status" value="1"/>
</dbReference>
<evidence type="ECO:0000313" key="4">
    <source>
        <dbReference type="Proteomes" id="UP000054823"/>
    </source>
</evidence>
<dbReference type="PANTHER" id="PTHR21240:SF28">
    <property type="entry name" value="ISO-OROTATE DECARBOXYLASE (EUROFUNG)"/>
    <property type="match status" value="1"/>
</dbReference>
<keyword evidence="3" id="KW-0378">Hydrolase</keyword>
<organism evidence="3 4">
    <name type="scientific">Shimia marina</name>
    <dbReference type="NCBI Taxonomy" id="321267"/>
    <lineage>
        <taxon>Bacteria</taxon>
        <taxon>Pseudomonadati</taxon>
        <taxon>Pseudomonadota</taxon>
        <taxon>Alphaproteobacteria</taxon>
        <taxon>Rhodobacterales</taxon>
        <taxon>Roseobacteraceae</taxon>
    </lineage>
</organism>
<dbReference type="GO" id="GO:0016831">
    <property type="term" value="F:carboxy-lyase activity"/>
    <property type="evidence" value="ECO:0007669"/>
    <property type="project" value="InterPro"/>
</dbReference>
<dbReference type="GO" id="GO:0005737">
    <property type="term" value="C:cytoplasm"/>
    <property type="evidence" value="ECO:0007669"/>
    <property type="project" value="TreeGrafter"/>
</dbReference>
<dbReference type="GO" id="GO:0016787">
    <property type="term" value="F:hydrolase activity"/>
    <property type="evidence" value="ECO:0007669"/>
    <property type="project" value="UniProtKB-KW"/>
</dbReference>
<dbReference type="Proteomes" id="UP000054823">
    <property type="component" value="Unassembled WGS sequence"/>
</dbReference>
<dbReference type="Pfam" id="PF04909">
    <property type="entry name" value="Amidohydro_2"/>
    <property type="match status" value="1"/>
</dbReference>
<dbReference type="OrthoDB" id="1407586at2"/>
<proteinExistence type="predicted"/>
<dbReference type="AlphaFoldDB" id="A0A0P1EUK5"/>
<evidence type="ECO:0000259" key="2">
    <source>
        <dbReference type="Pfam" id="PF04909"/>
    </source>
</evidence>
<sequence>MTSYKFTNCHIHLFTLDHLPPDFPIPYAQELARRPWLLKKIAKGMKRISPLHAYGDMLERLARTIDVGNSDSQEDVLLSILPHYSEGTRFVVLPMDIAPGGYSSAKISLKEQHTDLYHLTQNPIFKDLLLPFGKVHPSWPGAFDEFRRCIEELGFHGLKIYPKLGYAPDHPVLMEQVYPYCIEHNLPVMTHCSRGGAFGKGLHGPEGEELGAPHRYIPVLEAFPELRICLAHFGGDAEWKAYITGINPLDPQGREQNWVTSIYDMITSGAYENLYTDISYAVFNFADNVPALGVLLENAKLRERVLFGSDYYMTKQEDLSERQVSMRLRHTLGAEVFEQISTTNTQRWLTG</sequence>
<dbReference type="SUPFAM" id="SSF51556">
    <property type="entry name" value="Metallo-dependent hydrolases"/>
    <property type="match status" value="1"/>
</dbReference>
<keyword evidence="4" id="KW-1185">Reference proteome</keyword>
<gene>
    <name evidence="3" type="ORF">SHM7688_03529</name>
</gene>
<evidence type="ECO:0000256" key="1">
    <source>
        <dbReference type="ARBA" id="ARBA00023239"/>
    </source>
</evidence>
<dbReference type="STRING" id="321267.SHM7688_03529"/>
<keyword evidence="1" id="KW-0456">Lyase</keyword>